<dbReference type="STRING" id="1076935.U4L7E9"/>
<proteinExistence type="predicted"/>
<feature type="region of interest" description="Disordered" evidence="1">
    <location>
        <begin position="209"/>
        <end position="248"/>
    </location>
</feature>
<feature type="region of interest" description="Disordered" evidence="1">
    <location>
        <begin position="71"/>
        <end position="120"/>
    </location>
</feature>
<feature type="compositionally biased region" description="Basic and acidic residues" evidence="1">
    <location>
        <begin position="209"/>
        <end position="218"/>
    </location>
</feature>
<organism evidence="3 4">
    <name type="scientific">Pyronema omphalodes (strain CBS 100304)</name>
    <name type="common">Pyronema confluens</name>
    <dbReference type="NCBI Taxonomy" id="1076935"/>
    <lineage>
        <taxon>Eukaryota</taxon>
        <taxon>Fungi</taxon>
        <taxon>Dikarya</taxon>
        <taxon>Ascomycota</taxon>
        <taxon>Pezizomycotina</taxon>
        <taxon>Pezizomycetes</taxon>
        <taxon>Pezizales</taxon>
        <taxon>Pyronemataceae</taxon>
        <taxon>Pyronema</taxon>
    </lineage>
</organism>
<dbReference type="InterPro" id="IPR019622">
    <property type="entry name" value="Rrn9_dom"/>
</dbReference>
<reference evidence="3 4" key="1">
    <citation type="journal article" date="2013" name="PLoS Genet.">
        <title>The genome and development-dependent transcriptomes of Pyronema confluens: a window into fungal evolution.</title>
        <authorList>
            <person name="Traeger S."/>
            <person name="Altegoer F."/>
            <person name="Freitag M."/>
            <person name="Gabaldon T."/>
            <person name="Kempken F."/>
            <person name="Kumar A."/>
            <person name="Marcet-Houben M."/>
            <person name="Poggeler S."/>
            <person name="Stajich J.E."/>
            <person name="Nowrousian M."/>
        </authorList>
    </citation>
    <scope>NUCLEOTIDE SEQUENCE [LARGE SCALE GENOMIC DNA]</scope>
    <source>
        <strain evidence="4">CBS 100304</strain>
        <tissue evidence="3">Vegetative mycelium</tissue>
    </source>
</reference>
<feature type="compositionally biased region" description="Basic and acidic residues" evidence="1">
    <location>
        <begin position="110"/>
        <end position="120"/>
    </location>
</feature>
<feature type="region of interest" description="Disordered" evidence="1">
    <location>
        <begin position="339"/>
        <end position="364"/>
    </location>
</feature>
<feature type="compositionally biased region" description="Acidic residues" evidence="1">
    <location>
        <begin position="523"/>
        <end position="534"/>
    </location>
</feature>
<sequence length="565" mass="64057">MSHNSIFNPDLPLSAPGSRTTSRGPSRATSVVPAHYETGSHGEGDGAPLPVEYSDDEYAAEGERIDEALAEAGRSDNEDYIEYDFSGSGSDSEHDHSQAWDHDSDEEDDGLPKQRRWGDVKDNWNSVEPFKLDIRAQDLEAHLDLGTHLMNAHLLKKMYPNRPSGKRKRGDMDGGGEGEEDEDEDEEETAKKRFFIRKSWTAWPLSADRVPREQEHHAKNTFFIRRHRRGGDSSRSHEKEKPPPPPSEMLYQVLVATVIRKANERIRAEGKKHLQPSDDDEMLNKIVGPAVRQMMGKCDQLLMALHHERAHYIEKLLPEEEGGLGKRKFARVKKDGGQELYQGEEEEGEEKEEKPWQKKAQTKKGKKFLSKEEFEKNRKVRVGLVGLRNWSHVLGEAALIGWDHDVLEETAKQCSGLFGEDMNFRTLGKMSKKHEGVMWSASEGLGKDVSRYKDEPEYLEPGFKNSKRKIKMLTEQRMLRKQICAAKRAARYAAEGRTLPEESVEQPDENAGPTEPAENKESDGEDQDMDDDAGGDGNAMGAEDEFYVFSDEEEYENRDGDEDAE</sequence>
<evidence type="ECO:0000259" key="2">
    <source>
        <dbReference type="Pfam" id="PF10680"/>
    </source>
</evidence>
<evidence type="ECO:0000313" key="3">
    <source>
        <dbReference type="EMBL" id="CCX12549.1"/>
    </source>
</evidence>
<feature type="compositionally biased region" description="Acidic residues" evidence="1">
    <location>
        <begin position="174"/>
        <end position="188"/>
    </location>
</feature>
<feature type="region of interest" description="Disordered" evidence="1">
    <location>
        <begin position="494"/>
        <end position="565"/>
    </location>
</feature>
<feature type="compositionally biased region" description="Basic and acidic residues" evidence="1">
    <location>
        <begin position="230"/>
        <end position="242"/>
    </location>
</feature>
<feature type="compositionally biased region" description="Acidic residues" evidence="1">
    <location>
        <begin position="542"/>
        <end position="565"/>
    </location>
</feature>
<evidence type="ECO:0000256" key="1">
    <source>
        <dbReference type="SAM" id="MobiDB-lite"/>
    </source>
</evidence>
<dbReference type="OrthoDB" id="5412288at2759"/>
<evidence type="ECO:0000313" key="4">
    <source>
        <dbReference type="Proteomes" id="UP000018144"/>
    </source>
</evidence>
<feature type="region of interest" description="Disordered" evidence="1">
    <location>
        <begin position="159"/>
        <end position="189"/>
    </location>
</feature>
<gene>
    <name evidence="3" type="ORF">PCON_12143</name>
</gene>
<feature type="region of interest" description="Disordered" evidence="1">
    <location>
        <begin position="1"/>
        <end position="55"/>
    </location>
</feature>
<dbReference type="AlphaFoldDB" id="U4L7E9"/>
<dbReference type="EMBL" id="HF935720">
    <property type="protein sequence ID" value="CCX12549.1"/>
    <property type="molecule type" value="Genomic_DNA"/>
</dbReference>
<name>U4L7E9_PYROM</name>
<protein>
    <recommendedName>
        <fullName evidence="2">Rrn9 domain-containing protein</fullName>
    </recommendedName>
</protein>
<keyword evidence="4" id="KW-1185">Reference proteome</keyword>
<accession>U4L7E9</accession>
<dbReference type="Pfam" id="PF10680">
    <property type="entry name" value="RRN9"/>
    <property type="match status" value="1"/>
</dbReference>
<feature type="compositionally biased region" description="Polar residues" evidence="1">
    <location>
        <begin position="17"/>
        <end position="29"/>
    </location>
</feature>
<dbReference type="Proteomes" id="UP000018144">
    <property type="component" value="Unassembled WGS sequence"/>
</dbReference>
<feature type="compositionally biased region" description="Basic and acidic residues" evidence="1">
    <location>
        <begin position="91"/>
        <end position="102"/>
    </location>
</feature>
<feature type="domain" description="Rrn9" evidence="2">
    <location>
        <begin position="143"/>
        <end position="216"/>
    </location>
</feature>